<dbReference type="PRINTS" id="PR01544">
    <property type="entry name" value="ARATH130DUF"/>
</dbReference>
<dbReference type="GO" id="GO:0010468">
    <property type="term" value="P:regulation of gene expression"/>
    <property type="evidence" value="ECO:0007669"/>
    <property type="project" value="TreeGrafter"/>
</dbReference>
<dbReference type="GO" id="GO:0005634">
    <property type="term" value="C:nucleus"/>
    <property type="evidence" value="ECO:0007669"/>
    <property type="project" value="TreeGrafter"/>
</dbReference>
<dbReference type="GO" id="GO:0010492">
    <property type="term" value="P:maintenance of shoot apical meristem identity"/>
    <property type="evidence" value="ECO:0007669"/>
    <property type="project" value="TreeGrafter"/>
</dbReference>
<accession>A0A5P1EMQ9</accession>
<dbReference type="Proteomes" id="UP000243459">
    <property type="component" value="Chromosome 7"/>
</dbReference>
<dbReference type="AlphaFoldDB" id="A0A5P1EMQ9"/>
<dbReference type="InterPro" id="IPR004082">
    <property type="entry name" value="OBERON"/>
</dbReference>
<dbReference type="Pfam" id="PF16312">
    <property type="entry name" value="Oberon_cc"/>
    <property type="match status" value="1"/>
</dbReference>
<protein>
    <recommendedName>
        <fullName evidence="1">Oberon coiled-coil region domain-containing protein</fullName>
    </recommendedName>
</protein>
<dbReference type="InterPro" id="IPR032535">
    <property type="entry name" value="Oberon_CC"/>
</dbReference>
<proteinExistence type="predicted"/>
<keyword evidence="3" id="KW-1185">Reference proteome</keyword>
<dbReference type="GO" id="GO:0010071">
    <property type="term" value="P:root meristem specification"/>
    <property type="evidence" value="ECO:0007669"/>
    <property type="project" value="TreeGrafter"/>
</dbReference>
<dbReference type="Gramene" id="ONK65330">
    <property type="protein sequence ID" value="ONK65330"/>
    <property type="gene ID" value="A4U43_C07F36010"/>
</dbReference>
<dbReference type="GO" id="GO:0010078">
    <property type="term" value="P:maintenance of root meristem identity"/>
    <property type="evidence" value="ECO:0007669"/>
    <property type="project" value="TreeGrafter"/>
</dbReference>
<feature type="domain" description="Oberon coiled-coil region" evidence="1">
    <location>
        <begin position="20"/>
        <end position="98"/>
    </location>
</feature>
<dbReference type="PANTHER" id="PTHR21736:SF38">
    <property type="entry name" value="PROTEIN OBERON 3"/>
    <property type="match status" value="1"/>
</dbReference>
<reference evidence="3" key="1">
    <citation type="journal article" date="2017" name="Nat. Commun.">
        <title>The asparagus genome sheds light on the origin and evolution of a young Y chromosome.</title>
        <authorList>
            <person name="Harkess A."/>
            <person name="Zhou J."/>
            <person name="Xu C."/>
            <person name="Bowers J.E."/>
            <person name="Van der Hulst R."/>
            <person name="Ayyampalayam S."/>
            <person name="Mercati F."/>
            <person name="Riccardi P."/>
            <person name="McKain M.R."/>
            <person name="Kakrana A."/>
            <person name="Tang H."/>
            <person name="Ray J."/>
            <person name="Groenendijk J."/>
            <person name="Arikit S."/>
            <person name="Mathioni S.M."/>
            <person name="Nakano M."/>
            <person name="Shan H."/>
            <person name="Telgmann-Rauber A."/>
            <person name="Kanno A."/>
            <person name="Yue Z."/>
            <person name="Chen H."/>
            <person name="Li W."/>
            <person name="Chen Y."/>
            <person name="Xu X."/>
            <person name="Zhang Y."/>
            <person name="Luo S."/>
            <person name="Chen H."/>
            <person name="Gao J."/>
            <person name="Mao Z."/>
            <person name="Pires J.C."/>
            <person name="Luo M."/>
            <person name="Kudrna D."/>
            <person name="Wing R.A."/>
            <person name="Meyers B.C."/>
            <person name="Yi K."/>
            <person name="Kong H."/>
            <person name="Lavrijsen P."/>
            <person name="Sunseri F."/>
            <person name="Falavigna A."/>
            <person name="Ye Y."/>
            <person name="Leebens-Mack J.H."/>
            <person name="Chen G."/>
        </authorList>
    </citation>
    <scope>NUCLEOTIDE SEQUENCE [LARGE SCALE GENOMIC DNA]</scope>
    <source>
        <strain evidence="3">cv. DH0086</strain>
    </source>
</reference>
<evidence type="ECO:0000259" key="1">
    <source>
        <dbReference type="Pfam" id="PF16312"/>
    </source>
</evidence>
<name>A0A5P1EMQ9_ASPOF</name>
<gene>
    <name evidence="2" type="ORF">A4U43_C07F36010</name>
</gene>
<evidence type="ECO:0000313" key="3">
    <source>
        <dbReference type="Proteomes" id="UP000243459"/>
    </source>
</evidence>
<dbReference type="EMBL" id="CM007387">
    <property type="protein sequence ID" value="ONK65330.1"/>
    <property type="molecule type" value="Genomic_DNA"/>
</dbReference>
<dbReference type="PANTHER" id="PTHR21736">
    <property type="entry name" value="VERNALIZATION-INSENSITIVE PROTEIN 3"/>
    <property type="match status" value="1"/>
</dbReference>
<organism evidence="2 3">
    <name type="scientific">Asparagus officinalis</name>
    <name type="common">Garden asparagus</name>
    <dbReference type="NCBI Taxonomy" id="4686"/>
    <lineage>
        <taxon>Eukaryota</taxon>
        <taxon>Viridiplantae</taxon>
        <taxon>Streptophyta</taxon>
        <taxon>Embryophyta</taxon>
        <taxon>Tracheophyta</taxon>
        <taxon>Spermatophyta</taxon>
        <taxon>Magnoliopsida</taxon>
        <taxon>Liliopsida</taxon>
        <taxon>Asparagales</taxon>
        <taxon>Asparagaceae</taxon>
        <taxon>Asparagoideae</taxon>
        <taxon>Asparagus</taxon>
    </lineage>
</organism>
<sequence>MFARIRVMLFEGMRKISLGLGLARNRDGAGFQGLETLLRFKEEESKLIQRLADDALVTEVEGYRWIAKAKAEKPEEEYAAKLAKLCIQEAGGKRRKKF</sequence>
<evidence type="ECO:0000313" key="2">
    <source>
        <dbReference type="EMBL" id="ONK65330.1"/>
    </source>
</evidence>